<dbReference type="Proteomes" id="UP000620064">
    <property type="component" value="Unassembled WGS sequence"/>
</dbReference>
<sequence length="98" mass="11237">MDVSVYKTLENTKYYIYTVIDNFSRKILAYDYAKELNGSTRLKSLKRAIEQEFGVNLKASQLVPKLNLIVDGGTENNNKTVENFIKENQINMTKLVAL</sequence>
<dbReference type="InterPro" id="IPR012337">
    <property type="entry name" value="RNaseH-like_sf"/>
</dbReference>
<reference evidence="3" key="1">
    <citation type="journal article" date="2019" name="Int. J. Syst. Evol. Microbiol.">
        <title>The Global Catalogue of Microorganisms (GCM) 10K type strain sequencing project: providing services to taxonomists for standard genome sequencing and annotation.</title>
        <authorList>
            <consortium name="The Broad Institute Genomics Platform"/>
            <consortium name="The Broad Institute Genome Sequencing Center for Infectious Disease"/>
            <person name="Wu L."/>
            <person name="Ma J."/>
        </authorList>
    </citation>
    <scope>NUCLEOTIDE SEQUENCE [LARGE SCALE GENOMIC DNA]</scope>
    <source>
        <strain evidence="3">CGMCC 1.7656</strain>
    </source>
</reference>
<feature type="domain" description="Integrase catalytic" evidence="1">
    <location>
        <begin position="1"/>
        <end position="98"/>
    </location>
</feature>
<dbReference type="Pfam" id="PF00665">
    <property type="entry name" value="rve"/>
    <property type="match status" value="1"/>
</dbReference>
<organism evidence="2 3">
    <name type="scientific">Cloacibacterium rupense</name>
    <dbReference type="NCBI Taxonomy" id="517423"/>
    <lineage>
        <taxon>Bacteria</taxon>
        <taxon>Pseudomonadati</taxon>
        <taxon>Bacteroidota</taxon>
        <taxon>Flavobacteriia</taxon>
        <taxon>Flavobacteriales</taxon>
        <taxon>Weeksellaceae</taxon>
    </lineage>
</organism>
<proteinExistence type="predicted"/>
<evidence type="ECO:0000313" key="3">
    <source>
        <dbReference type="Proteomes" id="UP000620064"/>
    </source>
</evidence>
<dbReference type="InterPro" id="IPR036397">
    <property type="entry name" value="RNaseH_sf"/>
</dbReference>
<dbReference type="InterPro" id="IPR001584">
    <property type="entry name" value="Integrase_cat-core"/>
</dbReference>
<dbReference type="SUPFAM" id="SSF53098">
    <property type="entry name" value="Ribonuclease H-like"/>
    <property type="match status" value="1"/>
</dbReference>
<gene>
    <name evidence="2" type="ORF">GCM10010992_27820</name>
</gene>
<keyword evidence="3" id="KW-1185">Reference proteome</keyword>
<dbReference type="PROSITE" id="PS50994">
    <property type="entry name" value="INTEGRASE"/>
    <property type="match status" value="1"/>
</dbReference>
<evidence type="ECO:0000313" key="2">
    <source>
        <dbReference type="EMBL" id="GGP06739.1"/>
    </source>
</evidence>
<dbReference type="Gene3D" id="3.30.420.10">
    <property type="entry name" value="Ribonuclease H-like superfamily/Ribonuclease H"/>
    <property type="match status" value="1"/>
</dbReference>
<name>A0ABQ2NN64_9FLAO</name>
<dbReference type="EMBL" id="BMLV01000009">
    <property type="protein sequence ID" value="GGP06739.1"/>
    <property type="molecule type" value="Genomic_DNA"/>
</dbReference>
<comment type="caution">
    <text evidence="2">The sequence shown here is derived from an EMBL/GenBank/DDBJ whole genome shotgun (WGS) entry which is preliminary data.</text>
</comment>
<accession>A0ABQ2NN64</accession>
<protein>
    <recommendedName>
        <fullName evidence="1">Integrase catalytic domain-containing protein</fullName>
    </recommendedName>
</protein>
<evidence type="ECO:0000259" key="1">
    <source>
        <dbReference type="PROSITE" id="PS50994"/>
    </source>
</evidence>